<keyword evidence="13" id="KW-0446">Lipid-binding</keyword>
<dbReference type="PANTHER" id="PTHR45761">
    <property type="entry name" value="EXTENDED SYNAPTOTAGMIN-LIKE PROTEIN 2, ISOFORM C"/>
    <property type="match status" value="1"/>
</dbReference>
<dbReference type="EMBL" id="CAJFCJ010000018">
    <property type="protein sequence ID" value="CAD5122689.1"/>
    <property type="molecule type" value="Genomic_DNA"/>
</dbReference>
<evidence type="ECO:0000256" key="4">
    <source>
        <dbReference type="ARBA" id="ARBA00022448"/>
    </source>
</evidence>
<dbReference type="GO" id="GO:0061817">
    <property type="term" value="P:endoplasmic reticulum-plasma membrane tethering"/>
    <property type="evidence" value="ECO:0007669"/>
    <property type="project" value="InterPro"/>
</dbReference>
<evidence type="ECO:0000256" key="11">
    <source>
        <dbReference type="ARBA" id="ARBA00022989"/>
    </source>
</evidence>
<dbReference type="CDD" id="cd08391">
    <property type="entry name" value="C2A_C2C_Synaptotagmin_like"/>
    <property type="match status" value="1"/>
</dbReference>
<dbReference type="SMART" id="SM00239">
    <property type="entry name" value="C2"/>
    <property type="match status" value="3"/>
</dbReference>
<keyword evidence="19" id="KW-1185">Reference proteome</keyword>
<feature type="transmembrane region" description="Helical" evidence="15">
    <location>
        <begin position="6"/>
        <end position="28"/>
    </location>
</feature>
<dbReference type="InterPro" id="IPR039010">
    <property type="entry name" value="Synaptotagmin_SMP"/>
</dbReference>
<dbReference type="GO" id="GO:0031210">
    <property type="term" value="F:phosphatidylcholine binding"/>
    <property type="evidence" value="ECO:0007669"/>
    <property type="project" value="TreeGrafter"/>
</dbReference>
<dbReference type="InterPro" id="IPR037749">
    <property type="entry name" value="Ext_Synaptotagmin_C2B"/>
</dbReference>
<feature type="domain" description="C2" evidence="16">
    <location>
        <begin position="646"/>
        <end position="767"/>
    </location>
</feature>
<proteinExistence type="inferred from homology"/>
<dbReference type="InterPro" id="IPR031468">
    <property type="entry name" value="SMP_LBD"/>
</dbReference>
<dbReference type="AlphaFoldDB" id="A0A7I8W4U2"/>
<evidence type="ECO:0000256" key="9">
    <source>
        <dbReference type="ARBA" id="ARBA00022824"/>
    </source>
</evidence>
<dbReference type="GO" id="GO:0005509">
    <property type="term" value="F:calcium ion binding"/>
    <property type="evidence" value="ECO:0007669"/>
    <property type="project" value="TreeGrafter"/>
</dbReference>
<evidence type="ECO:0000256" key="6">
    <source>
        <dbReference type="ARBA" id="ARBA00022692"/>
    </source>
</evidence>
<dbReference type="PROSITE" id="PS50004">
    <property type="entry name" value="C2"/>
    <property type="match status" value="3"/>
</dbReference>
<evidence type="ECO:0000256" key="5">
    <source>
        <dbReference type="ARBA" id="ARBA00022475"/>
    </source>
</evidence>
<dbReference type="PROSITE" id="PS51847">
    <property type="entry name" value="SMP"/>
    <property type="match status" value="1"/>
</dbReference>
<feature type="transmembrane region" description="Helical" evidence="15">
    <location>
        <begin position="210"/>
        <end position="229"/>
    </location>
</feature>
<dbReference type="GO" id="GO:0005886">
    <property type="term" value="C:plasma membrane"/>
    <property type="evidence" value="ECO:0007669"/>
    <property type="project" value="UniProtKB-SubCell"/>
</dbReference>
<feature type="domain" description="C2" evidence="16">
    <location>
        <begin position="423"/>
        <end position="546"/>
    </location>
</feature>
<dbReference type="Pfam" id="PF00168">
    <property type="entry name" value="C2"/>
    <property type="match status" value="3"/>
</dbReference>
<evidence type="ECO:0000256" key="12">
    <source>
        <dbReference type="ARBA" id="ARBA00023055"/>
    </source>
</evidence>
<evidence type="ECO:0000256" key="13">
    <source>
        <dbReference type="ARBA" id="ARBA00023121"/>
    </source>
</evidence>
<keyword evidence="7" id="KW-0479">Metal-binding</keyword>
<dbReference type="CDD" id="cd04050">
    <property type="entry name" value="C2B_Synaptotagmin-like"/>
    <property type="match status" value="1"/>
</dbReference>
<evidence type="ECO:0000256" key="1">
    <source>
        <dbReference type="ARBA" id="ARBA00004202"/>
    </source>
</evidence>
<dbReference type="InterPro" id="IPR051634">
    <property type="entry name" value="Extended_Synaptotagmin"/>
</dbReference>
<dbReference type="GO" id="GO:0006869">
    <property type="term" value="P:lipid transport"/>
    <property type="evidence" value="ECO:0007669"/>
    <property type="project" value="UniProtKB-KW"/>
</dbReference>
<keyword evidence="12" id="KW-0445">Lipid transport</keyword>
<evidence type="ECO:0000256" key="7">
    <source>
        <dbReference type="ARBA" id="ARBA00022723"/>
    </source>
</evidence>
<feature type="domain" description="SMP-LTD" evidence="17">
    <location>
        <begin position="71"/>
        <end position="283"/>
    </location>
</feature>
<feature type="domain" description="C2" evidence="16">
    <location>
        <begin position="274"/>
        <end position="400"/>
    </location>
</feature>
<dbReference type="CDD" id="cd21670">
    <property type="entry name" value="SMP_ESyt"/>
    <property type="match status" value="1"/>
</dbReference>
<evidence type="ECO:0000256" key="2">
    <source>
        <dbReference type="ARBA" id="ARBA00004477"/>
    </source>
</evidence>
<dbReference type="FunFam" id="2.60.40.150:FF:000025">
    <property type="entry name" value="Extended synaptotagmin 2"/>
    <property type="match status" value="1"/>
</dbReference>
<dbReference type="InterPro" id="IPR037733">
    <property type="entry name" value="Ext_Synaptotagmin_C2A"/>
</dbReference>
<evidence type="ECO:0000259" key="16">
    <source>
        <dbReference type="PROSITE" id="PS50004"/>
    </source>
</evidence>
<dbReference type="GO" id="GO:0005544">
    <property type="term" value="F:calcium-dependent phospholipid binding"/>
    <property type="evidence" value="ECO:0007669"/>
    <property type="project" value="TreeGrafter"/>
</dbReference>
<comment type="subcellular location">
    <subcellularLocation>
        <location evidence="1">Cell membrane</location>
        <topology evidence="1">Peripheral membrane protein</topology>
    </subcellularLocation>
    <subcellularLocation>
        <location evidence="2">Endoplasmic reticulum membrane</location>
        <topology evidence="2">Multi-pass membrane protein</topology>
    </subcellularLocation>
</comment>
<name>A0A7I8W4U2_9ANNE</name>
<comment type="similarity">
    <text evidence="3">Belongs to the extended synaptotagmin family.</text>
</comment>
<evidence type="ECO:0000256" key="3">
    <source>
        <dbReference type="ARBA" id="ARBA00005867"/>
    </source>
</evidence>
<dbReference type="GO" id="GO:0008429">
    <property type="term" value="F:phosphatidylethanolamine binding"/>
    <property type="evidence" value="ECO:0007669"/>
    <property type="project" value="TreeGrafter"/>
</dbReference>
<keyword evidence="6 15" id="KW-0812">Transmembrane</keyword>
<dbReference type="Proteomes" id="UP000549394">
    <property type="component" value="Unassembled WGS sequence"/>
</dbReference>
<accession>A0A7I8W4U2</accession>
<keyword evidence="10" id="KW-0106">Calcium</keyword>
<dbReference type="SUPFAM" id="SSF49562">
    <property type="entry name" value="C2 domain (Calcium/lipid-binding domain, CaLB)"/>
    <property type="match status" value="3"/>
</dbReference>
<dbReference type="GO" id="GO:0005789">
    <property type="term" value="C:endoplasmic reticulum membrane"/>
    <property type="evidence" value="ECO:0007669"/>
    <property type="project" value="UniProtKB-SubCell"/>
</dbReference>
<sequence>MSGVLLGTWFAGYMQFSTSWILLGLFFYMAHQEYTRKNEIRLEYAKQAVRDERAAITNRLDELPSWVFFPDVERAEWLNKMIKQMWPFIGEYVQDLIKNTIEPSISNSLPKSLKPFRFERVDVGDTPPRIGGIKVYTDHVRRDEIILDMEIKYFLEQWTIHIYPVYFQFHKRFRNKSDHKRISGRYKESPSAWSAEMSFQSTNWQSSSDWWFKCFFHNSTSLFSLYYVFKCHIFFFIKTVDFDLTNVANLLDFPLLNDTIRSVLEDQLAYYLVNPNKYSISLGHGIDLNKLKYPVPQGVIRLHVYEARDLKKADFNLVGKGKSDPYCNIYVGAQKYKTKVINNTLNPQWDEYFEAIVEHKQGMFIDIDVMDQDPGEDDELGSKSIDVQMVANQGLMDTWLPLDEVETGMIHLRAQWVYLSKNPEDLDNTTMEYNSRGSKEEQLSTAMLMVYVDSAKNLIRQKKGMSEPSPQCKLSLGNKTYTGISRSRTSNPVFEESFNFFVLDSRQEALELSITDSAASGKLLGQMTFGLSSLLDAPHMTINRPFTLLDKYKKSLAKSCTVTLRLCLRILVSQKPEDWAVDNNEEVNSFEKIPNVSNNNIEEKSDAITKEVEIVDVPPNPLPESKCSVEDCEIRLRNRGNANTSNLGMIQLTLKYSQQREKLIVAVHKCMNLVGLDSNKLSDPYVRLFLVPDGSKVKTRVIKDNLNPNFDEKFEWSLKESEIYNRTLLVDVKNEVGMFSKSQTRMGQVCIPLSSIPNLFEAVTEWFYLLEPLESSPKSDKH</sequence>
<keyword evidence="5" id="KW-1003">Cell membrane</keyword>
<dbReference type="PANTHER" id="PTHR45761:SF1">
    <property type="entry name" value="EXTENDED SYNAPTOTAGMIN-LIKE PROTEIN 2, ISOFORM C"/>
    <property type="match status" value="1"/>
</dbReference>
<evidence type="ECO:0000256" key="15">
    <source>
        <dbReference type="SAM" id="Phobius"/>
    </source>
</evidence>
<organism evidence="18 19">
    <name type="scientific">Dimorphilus gyrociliatus</name>
    <dbReference type="NCBI Taxonomy" id="2664684"/>
    <lineage>
        <taxon>Eukaryota</taxon>
        <taxon>Metazoa</taxon>
        <taxon>Spiralia</taxon>
        <taxon>Lophotrochozoa</taxon>
        <taxon>Annelida</taxon>
        <taxon>Polychaeta</taxon>
        <taxon>Polychaeta incertae sedis</taxon>
        <taxon>Dinophilidae</taxon>
        <taxon>Dimorphilus</taxon>
    </lineage>
</organism>
<evidence type="ECO:0000313" key="19">
    <source>
        <dbReference type="Proteomes" id="UP000549394"/>
    </source>
</evidence>
<comment type="caution">
    <text evidence="18">The sequence shown here is derived from an EMBL/GenBank/DDBJ whole genome shotgun (WGS) entry which is preliminary data.</text>
</comment>
<evidence type="ECO:0000256" key="14">
    <source>
        <dbReference type="ARBA" id="ARBA00023136"/>
    </source>
</evidence>
<reference evidence="18 19" key="1">
    <citation type="submission" date="2020-08" db="EMBL/GenBank/DDBJ databases">
        <authorList>
            <person name="Hejnol A."/>
        </authorList>
    </citation>
    <scope>NUCLEOTIDE SEQUENCE [LARGE SCALE GENOMIC DNA]</scope>
</reference>
<keyword evidence="14 15" id="KW-0472">Membrane</keyword>
<dbReference type="Pfam" id="PF17047">
    <property type="entry name" value="SMP_LBD"/>
    <property type="match status" value="1"/>
</dbReference>
<keyword evidence="4" id="KW-0813">Transport</keyword>
<dbReference type="Gene3D" id="2.60.40.150">
    <property type="entry name" value="C2 domain"/>
    <property type="match status" value="3"/>
</dbReference>
<keyword evidence="11 15" id="KW-1133">Transmembrane helix</keyword>
<dbReference type="OrthoDB" id="1029639at2759"/>
<evidence type="ECO:0000256" key="10">
    <source>
        <dbReference type="ARBA" id="ARBA00022837"/>
    </source>
</evidence>
<keyword evidence="8" id="KW-0677">Repeat</keyword>
<evidence type="ECO:0000259" key="17">
    <source>
        <dbReference type="PROSITE" id="PS51847"/>
    </source>
</evidence>
<dbReference type="GO" id="GO:0035091">
    <property type="term" value="F:phosphatidylinositol binding"/>
    <property type="evidence" value="ECO:0007669"/>
    <property type="project" value="TreeGrafter"/>
</dbReference>
<evidence type="ECO:0000256" key="8">
    <source>
        <dbReference type="ARBA" id="ARBA00022737"/>
    </source>
</evidence>
<gene>
    <name evidence="18" type="ORF">DGYR_LOCUS10466</name>
</gene>
<protein>
    <submittedName>
        <fullName evidence="18">DgyrCDS11099</fullName>
    </submittedName>
</protein>
<dbReference type="InterPro" id="IPR035892">
    <property type="entry name" value="C2_domain_sf"/>
</dbReference>
<dbReference type="InterPro" id="IPR000008">
    <property type="entry name" value="C2_dom"/>
</dbReference>
<keyword evidence="9" id="KW-0256">Endoplasmic reticulum</keyword>
<evidence type="ECO:0000313" key="18">
    <source>
        <dbReference type="EMBL" id="CAD5122689.1"/>
    </source>
</evidence>